<dbReference type="Proteomes" id="UP001595698">
    <property type="component" value="Unassembled WGS sequence"/>
</dbReference>
<evidence type="ECO:0008006" key="3">
    <source>
        <dbReference type="Google" id="ProtNLM"/>
    </source>
</evidence>
<reference evidence="2" key="1">
    <citation type="journal article" date="2019" name="Int. J. Syst. Evol. Microbiol.">
        <title>The Global Catalogue of Microorganisms (GCM) 10K type strain sequencing project: providing services to taxonomists for standard genome sequencing and annotation.</title>
        <authorList>
            <consortium name="The Broad Institute Genomics Platform"/>
            <consortium name="The Broad Institute Genome Sequencing Center for Infectious Disease"/>
            <person name="Wu L."/>
            <person name="Ma J."/>
        </authorList>
    </citation>
    <scope>NUCLEOTIDE SEQUENCE [LARGE SCALE GENOMIC DNA]</scope>
    <source>
        <strain evidence="2">TBRC 7912</strain>
    </source>
</reference>
<name>A0ABV8FFC6_9ACTN</name>
<proteinExistence type="predicted"/>
<comment type="caution">
    <text evidence="1">The sequence shown here is derived from an EMBL/GenBank/DDBJ whole genome shotgun (WGS) entry which is preliminary data.</text>
</comment>
<organism evidence="1 2">
    <name type="scientific">Streptosporangium jomthongense</name>
    <dbReference type="NCBI Taxonomy" id="1193683"/>
    <lineage>
        <taxon>Bacteria</taxon>
        <taxon>Bacillati</taxon>
        <taxon>Actinomycetota</taxon>
        <taxon>Actinomycetes</taxon>
        <taxon>Streptosporangiales</taxon>
        <taxon>Streptosporangiaceae</taxon>
        <taxon>Streptosporangium</taxon>
    </lineage>
</organism>
<evidence type="ECO:0000313" key="1">
    <source>
        <dbReference type="EMBL" id="MFC3986670.1"/>
    </source>
</evidence>
<sequence length="71" mass="7885">MNWPSRGDHTMAFAAYEREMHGLVAEYQQLGREGADRFFLGSPIREAPDMTATEATLARVTGRAGTVARRT</sequence>
<gene>
    <name evidence="1" type="ORF">ACFOYY_41525</name>
</gene>
<keyword evidence="2" id="KW-1185">Reference proteome</keyword>
<dbReference type="RefSeq" id="WP_386197036.1">
    <property type="nucleotide sequence ID" value="NZ_JBHSBC010000065.1"/>
</dbReference>
<dbReference type="EMBL" id="JBHSBC010000065">
    <property type="protein sequence ID" value="MFC3986670.1"/>
    <property type="molecule type" value="Genomic_DNA"/>
</dbReference>
<accession>A0ABV8FFC6</accession>
<protein>
    <recommendedName>
        <fullName evidence="3">Alkanesulfonate monooxygenase</fullName>
    </recommendedName>
</protein>
<evidence type="ECO:0000313" key="2">
    <source>
        <dbReference type="Proteomes" id="UP001595698"/>
    </source>
</evidence>